<dbReference type="AlphaFoldDB" id="A0A6P7SIW6"/>
<keyword evidence="1" id="KW-0547">Nucleotide-binding</keyword>
<dbReference type="GO" id="GO:0005525">
    <property type="term" value="F:GTP binding"/>
    <property type="evidence" value="ECO:0007669"/>
    <property type="project" value="UniProtKB-KW"/>
</dbReference>
<sequence length="188" mass="21232">MSMFKAKVLLLGPMESGKTVLANFLCKATEVTNISPTVGVRIMEFEQPMILDGRNTVADIELWDCSGDHRYESCWAAFSKDANGIIFVYNPDRANHNKELEELLAYFLPQTGLTTNHCFCVSNVRAEAYNAPVRSELPPSFQNIQCIEANLESSSEDLREQLETFLVTVLVAMTDKRDQEELSIMNKR</sequence>
<evidence type="ECO:0000256" key="1">
    <source>
        <dbReference type="ARBA" id="ARBA00022741"/>
    </source>
</evidence>
<dbReference type="RefSeq" id="XP_029637831.1">
    <property type="nucleotide sequence ID" value="XM_029781971.2"/>
</dbReference>
<reference evidence="4" key="1">
    <citation type="submission" date="2025-08" db="UniProtKB">
        <authorList>
            <consortium name="RefSeq"/>
        </authorList>
    </citation>
    <scope>IDENTIFICATION</scope>
</reference>
<keyword evidence="3" id="KW-1185">Reference proteome</keyword>
<organism evidence="3 4">
    <name type="scientific">Octopus sinensis</name>
    <name type="common">East Asian common octopus</name>
    <dbReference type="NCBI Taxonomy" id="2607531"/>
    <lineage>
        <taxon>Eukaryota</taxon>
        <taxon>Metazoa</taxon>
        <taxon>Spiralia</taxon>
        <taxon>Lophotrochozoa</taxon>
        <taxon>Mollusca</taxon>
        <taxon>Cephalopoda</taxon>
        <taxon>Coleoidea</taxon>
        <taxon>Octopodiformes</taxon>
        <taxon>Octopoda</taxon>
        <taxon>Incirrata</taxon>
        <taxon>Octopodidae</taxon>
        <taxon>Octopus</taxon>
    </lineage>
</organism>
<name>A0A6P7SIW6_9MOLL</name>
<dbReference type="SUPFAM" id="SSF52540">
    <property type="entry name" value="P-loop containing nucleoside triphosphate hydrolases"/>
    <property type="match status" value="1"/>
</dbReference>
<evidence type="ECO:0000313" key="4">
    <source>
        <dbReference type="RefSeq" id="XP_029637831.1"/>
    </source>
</evidence>
<dbReference type="KEGG" id="osn:115213063"/>
<dbReference type="PANTHER" id="PTHR24073">
    <property type="entry name" value="DRAB5-RELATED"/>
    <property type="match status" value="1"/>
</dbReference>
<dbReference type="Proteomes" id="UP000515154">
    <property type="component" value="Linkage group LG6"/>
</dbReference>
<evidence type="ECO:0000256" key="2">
    <source>
        <dbReference type="ARBA" id="ARBA00023134"/>
    </source>
</evidence>
<dbReference type="Pfam" id="PF08477">
    <property type="entry name" value="Roc"/>
    <property type="match status" value="1"/>
</dbReference>
<dbReference type="Gene3D" id="3.40.50.300">
    <property type="entry name" value="P-loop containing nucleotide triphosphate hydrolases"/>
    <property type="match status" value="1"/>
</dbReference>
<keyword evidence="2" id="KW-0342">GTP-binding</keyword>
<protein>
    <submittedName>
        <fullName evidence="4">Intraflagellar transport protein 22 homolog isoform X1</fullName>
    </submittedName>
</protein>
<evidence type="ECO:0000313" key="3">
    <source>
        <dbReference type="Proteomes" id="UP000515154"/>
    </source>
</evidence>
<accession>A0A6P7SIW6</accession>
<dbReference type="InterPro" id="IPR027417">
    <property type="entry name" value="P-loop_NTPase"/>
</dbReference>
<gene>
    <name evidence="4" type="primary">LOC115213063</name>
</gene>
<proteinExistence type="predicted"/>